<sequence>MNPILGLRTAIMVLSYWRISSVAASYDTQDFESCKEGDYHYELTECDLENGRWRVRVPSYSLCADTTPSPAKRIDNCRISCEAGYYFDLGDLTCRMCHPGTFSLGGGVLFDTWEDLPQGFYTQVESFRSSFASAGRFTVDVNCSRYGWQPSGDFLASLGGPCAATLTYTVHLVKPGNLSYVYQYSDKDVIFDFEAQNDQCQSIGDSKEYRWPSATRKGEWKQQTVHLKTGQNVLQWKTIGMDTHQAKPVLIKAIEISGVDFTSSCNPCRPGTYSQGGARSCMECPENHFSPREASTCTPCNNLTEFAPRASANCLTRKMCTRKDYYETRTPCDANNQTRQVFKWLQPKICRDDIKEAVQLPTASENHECPPCNPGMDYGNSSKCEFCPRNTFSDGRAGCKNCPPNTTPNYGYQIIRWTEMPQLMSAACMEPDGSSCSSSMGWQCGGSFIHSGHHHTDGAYLLLSLNVAGFRSKGGVMGGHRLEVGSITFSFQLDCKSKCEFVFMQGSETKGVSLIQSWTESQSRQEFTHTIMQNDSYTFSWAFQKLKLGQDPMDAELDDDVAKIFSINITNTIDGGAAVCLPCHQELEDRGCIPCPSGQYIDPNTTACTPCPPDTTVSDPLAYGEDSCKACGPGLSSFDGVSCTTKCIFTLDGTQYDLRSLTNPHLVKGSQLFTASGAQYYHLFNISLCGETAAVCSNNFSYQAEGDSAQVKSFICRTTIVPSQWTKEDLILSTQSVTLGDELIGVAKDISFMNIETINEFVQIGFKDDLHFFYSTPLSTRSCPQGRTTVITLHCDPSKKDNGTIQLPSRCPDGTCDGCNFNFLWASDAACPVCTESDFKTVKGECVNGLQMIHYLPPSHCLVKQSMPTTKNIPCTTHIPLELQAVIAVTIALAIFLCGLMIYFWKKTQRLEYKYMKLVQSSGGRDEAELPPAESCALDDGEEEEIQFNQPRATGILNRIKAMTGKVQ</sequence>
<dbReference type="InterPro" id="IPR009030">
    <property type="entry name" value="Growth_fac_rcpt_cys_sf"/>
</dbReference>
<dbReference type="GO" id="GO:0005886">
    <property type="term" value="C:plasma membrane"/>
    <property type="evidence" value="ECO:0007669"/>
    <property type="project" value="UniProtKB-SubCell"/>
</dbReference>
<dbReference type="InterPro" id="IPR056608">
    <property type="entry name" value="Elapor1/2_GBD"/>
</dbReference>
<reference evidence="10" key="1">
    <citation type="submission" date="2020-11" db="EMBL/GenBank/DDBJ databases">
        <authorList>
            <person name="Tran Van P."/>
        </authorList>
    </citation>
    <scope>NUCLEOTIDE SEQUENCE</scope>
</reference>
<dbReference type="PROSITE" id="PS51914">
    <property type="entry name" value="MRH"/>
    <property type="match status" value="1"/>
</dbReference>
<dbReference type="InterPro" id="IPR056609">
    <property type="entry name" value="Elapor1-like_3rd"/>
</dbReference>
<evidence type="ECO:0000256" key="4">
    <source>
        <dbReference type="ARBA" id="ARBA00022729"/>
    </source>
</evidence>
<dbReference type="InterPro" id="IPR044865">
    <property type="entry name" value="MRH_dom"/>
</dbReference>
<gene>
    <name evidence="10" type="ORF">TDIB3V08_LOCUS5074</name>
</gene>
<evidence type="ECO:0000256" key="2">
    <source>
        <dbReference type="ARBA" id="ARBA00007627"/>
    </source>
</evidence>
<feature type="chain" id="PRO_5030940262" description="MRH domain-containing protein" evidence="8">
    <location>
        <begin position="25"/>
        <end position="968"/>
    </location>
</feature>
<evidence type="ECO:0000256" key="1">
    <source>
        <dbReference type="ARBA" id="ARBA00004251"/>
    </source>
</evidence>
<dbReference type="PANTHER" id="PTHR22727">
    <property type="entry name" value="PROTEIN CBG13728"/>
    <property type="match status" value="1"/>
</dbReference>
<dbReference type="SMART" id="SM01411">
    <property type="entry name" value="Ephrin_rec_like"/>
    <property type="match status" value="3"/>
</dbReference>
<evidence type="ECO:0000256" key="8">
    <source>
        <dbReference type="SAM" id="SignalP"/>
    </source>
</evidence>
<dbReference type="AlphaFoldDB" id="A0A7R8VJA3"/>
<keyword evidence="3" id="KW-1003">Cell membrane</keyword>
<proteinExistence type="inferred from homology"/>
<keyword evidence="5" id="KW-1015">Disulfide bond</keyword>
<dbReference type="Gene3D" id="2.70.130.10">
    <property type="entry name" value="Mannose-6-phosphate receptor binding domain"/>
    <property type="match status" value="1"/>
</dbReference>
<keyword evidence="4 8" id="KW-0732">Signal</keyword>
<keyword evidence="7" id="KW-1133">Transmembrane helix</keyword>
<evidence type="ECO:0000256" key="6">
    <source>
        <dbReference type="ARBA" id="ARBA00023180"/>
    </source>
</evidence>
<dbReference type="EMBL" id="OA566373">
    <property type="protein sequence ID" value="CAD7198797.1"/>
    <property type="molecule type" value="Genomic_DNA"/>
</dbReference>
<dbReference type="Pfam" id="PF23087">
    <property type="entry name" value="MRH_ELAPOR1_9th"/>
    <property type="match status" value="1"/>
</dbReference>
<comment type="similarity">
    <text evidence="2">Belongs to the ELAPOR family.</text>
</comment>
<dbReference type="SUPFAM" id="SSF57184">
    <property type="entry name" value="Growth factor receptor domain"/>
    <property type="match status" value="1"/>
</dbReference>
<accession>A0A7R8VJA3</accession>
<evidence type="ECO:0000256" key="7">
    <source>
        <dbReference type="SAM" id="Phobius"/>
    </source>
</evidence>
<evidence type="ECO:0000313" key="10">
    <source>
        <dbReference type="EMBL" id="CAD7198797.1"/>
    </source>
</evidence>
<dbReference type="InterPro" id="IPR056607">
    <property type="entry name" value="Elapor1/2_MRH"/>
</dbReference>
<comment type="subcellular location">
    <subcellularLocation>
        <location evidence="1">Cell membrane</location>
        <topology evidence="1">Single-pass type I membrane protein</topology>
    </subcellularLocation>
</comment>
<keyword evidence="7" id="KW-0472">Membrane</keyword>
<protein>
    <recommendedName>
        <fullName evidence="9">MRH domain-containing protein</fullName>
    </recommendedName>
</protein>
<name>A0A7R8VJA3_TIMDO</name>
<dbReference type="InterPro" id="IPR056610">
    <property type="entry name" value="Elapor1/2_TNFR-like"/>
</dbReference>
<dbReference type="InterPro" id="IPR039181">
    <property type="entry name" value="Elapor1/2"/>
</dbReference>
<keyword evidence="6" id="KW-0325">Glycoprotein</keyword>
<feature type="signal peptide" evidence="8">
    <location>
        <begin position="1"/>
        <end position="24"/>
    </location>
</feature>
<keyword evidence="7" id="KW-0812">Transmembrane</keyword>
<evidence type="ECO:0000256" key="5">
    <source>
        <dbReference type="ARBA" id="ARBA00023157"/>
    </source>
</evidence>
<feature type="domain" description="MRH" evidence="9">
    <location>
        <begin position="645"/>
        <end position="833"/>
    </location>
</feature>
<dbReference type="Pfam" id="PF23031">
    <property type="entry name" value="GBD_ELAPOR1"/>
    <property type="match status" value="1"/>
</dbReference>
<feature type="transmembrane region" description="Helical" evidence="7">
    <location>
        <begin position="883"/>
        <end position="905"/>
    </location>
</feature>
<dbReference type="Pfam" id="PF23091">
    <property type="entry name" value="TNFR_ELAPOR1_6th"/>
    <property type="match status" value="1"/>
</dbReference>
<dbReference type="Pfam" id="PF23032">
    <property type="entry name" value="GBD_ELAPOR1-like_3rd"/>
    <property type="match status" value="1"/>
</dbReference>
<evidence type="ECO:0000259" key="9">
    <source>
        <dbReference type="PROSITE" id="PS51914"/>
    </source>
</evidence>
<dbReference type="SUPFAM" id="SSF50911">
    <property type="entry name" value="Mannose 6-phosphate receptor domain"/>
    <property type="match status" value="1"/>
</dbReference>
<organism evidence="10">
    <name type="scientific">Timema douglasi</name>
    <name type="common">Walking stick</name>
    <dbReference type="NCBI Taxonomy" id="61478"/>
    <lineage>
        <taxon>Eukaryota</taxon>
        <taxon>Metazoa</taxon>
        <taxon>Ecdysozoa</taxon>
        <taxon>Arthropoda</taxon>
        <taxon>Hexapoda</taxon>
        <taxon>Insecta</taxon>
        <taxon>Pterygota</taxon>
        <taxon>Neoptera</taxon>
        <taxon>Polyneoptera</taxon>
        <taxon>Phasmatodea</taxon>
        <taxon>Timematodea</taxon>
        <taxon>Timematoidea</taxon>
        <taxon>Timematidae</taxon>
        <taxon>Timema</taxon>
    </lineage>
</organism>
<evidence type="ECO:0000256" key="3">
    <source>
        <dbReference type="ARBA" id="ARBA00022475"/>
    </source>
</evidence>
<dbReference type="PANTHER" id="PTHR22727:SF15">
    <property type="entry name" value="MRH DOMAIN-CONTAINING PROTEIN"/>
    <property type="match status" value="1"/>
</dbReference>
<dbReference type="InterPro" id="IPR009011">
    <property type="entry name" value="Man6P_isomerase_rcpt-bd_dom_sf"/>
</dbReference>